<gene>
    <name evidence="8" type="ORF">A2113_01720</name>
</gene>
<dbReference type="Gene3D" id="3.40.50.720">
    <property type="entry name" value="NAD(P)-binding Rossmann-like Domain"/>
    <property type="match status" value="1"/>
</dbReference>
<organism evidence="8 9">
    <name type="scientific">Candidatus Woykebacteria bacterium GWA1_44_8</name>
    <dbReference type="NCBI Taxonomy" id="1802591"/>
    <lineage>
        <taxon>Bacteria</taxon>
        <taxon>Candidatus Woykeibacteriota</taxon>
    </lineage>
</organism>
<keyword evidence="6" id="KW-0812">Transmembrane</keyword>
<dbReference type="GO" id="GO:0048040">
    <property type="term" value="F:UDP-glucuronate decarboxylase activity"/>
    <property type="evidence" value="ECO:0007669"/>
    <property type="project" value="TreeGrafter"/>
</dbReference>
<keyword evidence="3" id="KW-0520">NAD</keyword>
<dbReference type="PANTHER" id="PTHR43078:SF6">
    <property type="entry name" value="UDP-GLUCURONIC ACID DECARBOXYLASE 1"/>
    <property type="match status" value="1"/>
</dbReference>
<proteinExistence type="predicted"/>
<reference evidence="8 9" key="1">
    <citation type="journal article" date="2016" name="Nat. Commun.">
        <title>Thousands of microbial genomes shed light on interconnected biogeochemical processes in an aquifer system.</title>
        <authorList>
            <person name="Anantharaman K."/>
            <person name="Brown C.T."/>
            <person name="Hug L.A."/>
            <person name="Sharon I."/>
            <person name="Castelle C.J."/>
            <person name="Probst A.J."/>
            <person name="Thomas B.C."/>
            <person name="Singh A."/>
            <person name="Wilkins M.J."/>
            <person name="Karaoz U."/>
            <person name="Brodie E.L."/>
            <person name="Williams K.H."/>
            <person name="Hubbard S.S."/>
            <person name="Banfield J.F."/>
        </authorList>
    </citation>
    <scope>NUCLEOTIDE SEQUENCE [LARGE SCALE GENOMIC DNA]</scope>
</reference>
<protein>
    <recommendedName>
        <fullName evidence="7">NAD-dependent epimerase/dehydratase domain-containing protein</fullName>
    </recommendedName>
</protein>
<evidence type="ECO:0000313" key="9">
    <source>
        <dbReference type="Proteomes" id="UP000176299"/>
    </source>
</evidence>
<keyword evidence="6" id="KW-1133">Transmembrane helix</keyword>
<evidence type="ECO:0000259" key="7">
    <source>
        <dbReference type="Pfam" id="PF01370"/>
    </source>
</evidence>
<dbReference type="AlphaFoldDB" id="A0A1G1W4E2"/>
<evidence type="ECO:0000313" key="8">
    <source>
        <dbReference type="EMBL" id="OGY22474.1"/>
    </source>
</evidence>
<accession>A0A1G1W4E2</accession>
<dbReference type="InterPro" id="IPR036291">
    <property type="entry name" value="NAD(P)-bd_dom_sf"/>
</dbReference>
<dbReference type="SUPFAM" id="SSF51735">
    <property type="entry name" value="NAD(P)-binding Rossmann-fold domains"/>
    <property type="match status" value="1"/>
</dbReference>
<evidence type="ECO:0000256" key="6">
    <source>
        <dbReference type="SAM" id="Phobius"/>
    </source>
</evidence>
<dbReference type="Proteomes" id="UP000176299">
    <property type="component" value="Unassembled WGS sequence"/>
</dbReference>
<dbReference type="GO" id="GO:0042732">
    <property type="term" value="P:D-xylose metabolic process"/>
    <property type="evidence" value="ECO:0007669"/>
    <property type="project" value="InterPro"/>
</dbReference>
<dbReference type="GO" id="GO:0005737">
    <property type="term" value="C:cytoplasm"/>
    <property type="evidence" value="ECO:0007669"/>
    <property type="project" value="TreeGrafter"/>
</dbReference>
<feature type="transmembrane region" description="Helical" evidence="6">
    <location>
        <begin position="358"/>
        <end position="380"/>
    </location>
</feature>
<dbReference type="InterPro" id="IPR001509">
    <property type="entry name" value="Epimerase_deHydtase"/>
</dbReference>
<sequence>METAYLEKKFKFIGRERQPTALVAGGAGFLGSHLCEALVAQRFNVICVDNLTKEETKQKIEGLLSAPNFSLWEEDINKPGFTISPTIPLSHIFHLASVEEYLAANETSLQTLLVNSLGTKNLLDLARERKAKFILVSSTEVFHGALSQTSLSTYFSKAADPTRLTFSEAKRFAESLTAEYFREYNLFTIIARIKDPYGPRMNLSTVGLLPNLINQALKGERIEVLGDGLRTLNPTYVTDIIFGIIKATLQSGKGEIFNLINPEKYTERAIAEHLKRIVGGIEIVYKKGEELELPTYPLIVTSAEEKIGWSPKVPLGEGLSDTVGFFKEQLSRRGAKEPVLEEAPPETGERKKGGSARLLRWAVFLACLALIFWTSVLPVLDLSTNLYLANKNLEKGLDNLMSDKAALASPQAVAAENAYRRGVKASNRIWFAPLLRLKEPLKQTQNYLLYGEDLAASTKFSAESLVLITEASDLNISIEEASEKLKNAETNAEAARKNLEMASSITIDEQRLPSPLRSSYQTLSNKGKELEELVSSLEESLLITP</sequence>
<dbReference type="GO" id="GO:0070403">
    <property type="term" value="F:NAD+ binding"/>
    <property type="evidence" value="ECO:0007669"/>
    <property type="project" value="InterPro"/>
</dbReference>
<dbReference type="InterPro" id="IPR044516">
    <property type="entry name" value="UXS-like"/>
</dbReference>
<comment type="caution">
    <text evidence="8">The sequence shown here is derived from an EMBL/GenBank/DDBJ whole genome shotgun (WGS) entry which is preliminary data.</text>
</comment>
<comment type="cofactor">
    <cofactor evidence="1">
        <name>NAD(+)</name>
        <dbReference type="ChEBI" id="CHEBI:57540"/>
    </cofactor>
</comment>
<keyword evidence="6" id="KW-0472">Membrane</keyword>
<dbReference type="STRING" id="1802591.A2113_01720"/>
<evidence type="ECO:0000256" key="5">
    <source>
        <dbReference type="SAM" id="Coils"/>
    </source>
</evidence>
<keyword evidence="5" id="KW-0175">Coiled coil</keyword>
<evidence type="ECO:0000256" key="1">
    <source>
        <dbReference type="ARBA" id="ARBA00001911"/>
    </source>
</evidence>
<dbReference type="PANTHER" id="PTHR43078">
    <property type="entry name" value="UDP-GLUCURONIC ACID DECARBOXYLASE-RELATED"/>
    <property type="match status" value="1"/>
</dbReference>
<evidence type="ECO:0000256" key="2">
    <source>
        <dbReference type="ARBA" id="ARBA00022793"/>
    </source>
</evidence>
<name>A0A1G1W4E2_9BACT</name>
<dbReference type="Pfam" id="PF01370">
    <property type="entry name" value="Epimerase"/>
    <property type="match status" value="1"/>
</dbReference>
<dbReference type="EMBL" id="MHCN01000006">
    <property type="protein sequence ID" value="OGY22474.1"/>
    <property type="molecule type" value="Genomic_DNA"/>
</dbReference>
<keyword evidence="2" id="KW-0210">Decarboxylase</keyword>
<keyword evidence="4" id="KW-0456">Lyase</keyword>
<evidence type="ECO:0000256" key="3">
    <source>
        <dbReference type="ARBA" id="ARBA00023027"/>
    </source>
</evidence>
<feature type="coiled-coil region" evidence="5">
    <location>
        <begin position="471"/>
        <end position="540"/>
    </location>
</feature>
<evidence type="ECO:0000256" key="4">
    <source>
        <dbReference type="ARBA" id="ARBA00023239"/>
    </source>
</evidence>
<feature type="domain" description="NAD-dependent epimerase/dehydratase" evidence="7">
    <location>
        <begin position="21"/>
        <end position="259"/>
    </location>
</feature>